<gene>
    <name evidence="1" type="primary">WBGene00272671</name>
</gene>
<reference evidence="2" key="1">
    <citation type="journal article" date="2008" name="Nat. Genet.">
        <title>The Pristionchus pacificus genome provides a unique perspective on nematode lifestyle and parasitism.</title>
        <authorList>
            <person name="Dieterich C."/>
            <person name="Clifton S.W."/>
            <person name="Schuster L.N."/>
            <person name="Chinwalla A."/>
            <person name="Delehaunty K."/>
            <person name="Dinkelacker I."/>
            <person name="Fulton L."/>
            <person name="Fulton R."/>
            <person name="Godfrey J."/>
            <person name="Minx P."/>
            <person name="Mitreva M."/>
            <person name="Roeseler W."/>
            <person name="Tian H."/>
            <person name="Witte H."/>
            <person name="Yang S.P."/>
            <person name="Wilson R.K."/>
            <person name="Sommer R.J."/>
        </authorList>
    </citation>
    <scope>NUCLEOTIDE SEQUENCE [LARGE SCALE GENOMIC DNA]</scope>
    <source>
        <strain evidence="2">PS312</strain>
    </source>
</reference>
<evidence type="ECO:0000313" key="2">
    <source>
        <dbReference type="Proteomes" id="UP000005239"/>
    </source>
</evidence>
<organism evidence="1 2">
    <name type="scientific">Pristionchus pacificus</name>
    <name type="common">Parasitic nematode worm</name>
    <dbReference type="NCBI Taxonomy" id="54126"/>
    <lineage>
        <taxon>Eukaryota</taxon>
        <taxon>Metazoa</taxon>
        <taxon>Ecdysozoa</taxon>
        <taxon>Nematoda</taxon>
        <taxon>Chromadorea</taxon>
        <taxon>Rhabditida</taxon>
        <taxon>Rhabditina</taxon>
        <taxon>Diplogasteromorpha</taxon>
        <taxon>Diplogasteroidea</taxon>
        <taxon>Neodiplogasteridae</taxon>
        <taxon>Pristionchus</taxon>
    </lineage>
</organism>
<accession>A0A8R1YNW9</accession>
<name>A0A2A6CQR1_PRIPA</name>
<accession>A0A2A6CQR1</accession>
<sequence length="76" mass="9040">MPWHHYGLMAMNETHELGNADLAYEQRHYALTIENTLPIANVTHVTDAQQRKQRHTISKYVKHELIQKYNDLEVRK</sequence>
<dbReference type="AlphaFoldDB" id="A0A2A6CQR1"/>
<reference evidence="1" key="2">
    <citation type="submission" date="2022-06" db="UniProtKB">
        <authorList>
            <consortium name="EnsemblMetazoa"/>
        </authorList>
    </citation>
    <scope>IDENTIFICATION</scope>
    <source>
        <strain evidence="1">PS312</strain>
    </source>
</reference>
<dbReference type="Proteomes" id="UP000005239">
    <property type="component" value="Unassembled WGS sequence"/>
</dbReference>
<evidence type="ECO:0000313" key="1">
    <source>
        <dbReference type="EnsemblMetazoa" id="PPA34302.1"/>
    </source>
</evidence>
<protein>
    <submittedName>
        <fullName evidence="1">Uncharacterized protein</fullName>
    </submittedName>
</protein>
<proteinExistence type="predicted"/>
<dbReference type="EnsemblMetazoa" id="PPA34302.1">
    <property type="protein sequence ID" value="PPA34302.1"/>
    <property type="gene ID" value="WBGene00272671"/>
</dbReference>
<keyword evidence="2" id="KW-1185">Reference proteome</keyword>